<dbReference type="Proteomes" id="UP000635606">
    <property type="component" value="Unassembled WGS sequence"/>
</dbReference>
<name>A0A8J4A2T2_9ACTN</name>
<proteinExistence type="predicted"/>
<protein>
    <submittedName>
        <fullName evidence="1">Uncharacterized protein</fullName>
    </submittedName>
</protein>
<comment type="caution">
    <text evidence="1">The sequence shown here is derived from an EMBL/GenBank/DDBJ whole genome shotgun (WGS) entry which is preliminary data.</text>
</comment>
<keyword evidence="2" id="KW-1185">Reference proteome</keyword>
<reference evidence="1" key="1">
    <citation type="submission" date="2021-01" db="EMBL/GenBank/DDBJ databases">
        <title>Whole genome shotgun sequence of Virgisporangium ochraceum NBRC 16418.</title>
        <authorList>
            <person name="Komaki H."/>
            <person name="Tamura T."/>
        </authorList>
    </citation>
    <scope>NUCLEOTIDE SEQUENCE</scope>
    <source>
        <strain evidence="1">NBRC 16418</strain>
    </source>
</reference>
<sequence>MCSGWRRVSVRGFTEGRRCGREPPRQLSAIIGGMSLTDWRPFNENWLRDLRWRLIGRRRFRAVEELPLDEVAEVRVSSQLRPYDPEYKESTTYTWLSVRTVSGARYVSGPAVQTQEQREAMMEAWREHCPRATVAYHRRAPYPAGTGD</sequence>
<accession>A0A8J4A2T2</accession>
<dbReference type="AlphaFoldDB" id="A0A8J4A2T2"/>
<organism evidence="1 2">
    <name type="scientific">Virgisporangium ochraceum</name>
    <dbReference type="NCBI Taxonomy" id="65505"/>
    <lineage>
        <taxon>Bacteria</taxon>
        <taxon>Bacillati</taxon>
        <taxon>Actinomycetota</taxon>
        <taxon>Actinomycetes</taxon>
        <taxon>Micromonosporales</taxon>
        <taxon>Micromonosporaceae</taxon>
        <taxon>Virgisporangium</taxon>
    </lineage>
</organism>
<evidence type="ECO:0000313" key="1">
    <source>
        <dbReference type="EMBL" id="GIJ72810.1"/>
    </source>
</evidence>
<evidence type="ECO:0000313" key="2">
    <source>
        <dbReference type="Proteomes" id="UP000635606"/>
    </source>
</evidence>
<dbReference type="EMBL" id="BOPH01000105">
    <property type="protein sequence ID" value="GIJ72810.1"/>
    <property type="molecule type" value="Genomic_DNA"/>
</dbReference>
<gene>
    <name evidence="1" type="ORF">Voc01_077270</name>
</gene>